<dbReference type="InterPro" id="IPR045851">
    <property type="entry name" value="AMP-bd_C_sf"/>
</dbReference>
<dbReference type="SUPFAM" id="SSF56801">
    <property type="entry name" value="Acetyl-CoA synthetase-like"/>
    <property type="match status" value="1"/>
</dbReference>
<dbReference type="EC" id="6.2.1.1" evidence="1"/>
<evidence type="ECO:0000313" key="3">
    <source>
        <dbReference type="EMBL" id="EQD49086.1"/>
    </source>
</evidence>
<organism evidence="3">
    <name type="scientific">mine drainage metagenome</name>
    <dbReference type="NCBI Taxonomy" id="410659"/>
    <lineage>
        <taxon>unclassified sequences</taxon>
        <taxon>metagenomes</taxon>
        <taxon>ecological metagenomes</taxon>
    </lineage>
</organism>
<dbReference type="InterPro" id="IPR025110">
    <property type="entry name" value="AMP-bd_C"/>
</dbReference>
<dbReference type="EMBL" id="AUZY01007698">
    <property type="protein sequence ID" value="EQD49086.1"/>
    <property type="molecule type" value="Genomic_DNA"/>
</dbReference>
<dbReference type="GO" id="GO:0003987">
    <property type="term" value="F:acetate-CoA ligase activity"/>
    <property type="evidence" value="ECO:0007669"/>
    <property type="project" value="UniProtKB-EC"/>
</dbReference>
<dbReference type="GO" id="GO:0006085">
    <property type="term" value="P:acetyl-CoA biosynthetic process"/>
    <property type="evidence" value="ECO:0007669"/>
    <property type="project" value="TreeGrafter"/>
</dbReference>
<dbReference type="InterPro" id="IPR042099">
    <property type="entry name" value="ANL_N_sf"/>
</dbReference>
<dbReference type="Pfam" id="PF13193">
    <property type="entry name" value="AMP-binding_C"/>
    <property type="match status" value="1"/>
</dbReference>
<name>T0ZLA9_9ZZZZ</name>
<dbReference type="PANTHER" id="PTHR24095:SF14">
    <property type="entry name" value="ACETYL-COENZYME A SYNTHETASE 1"/>
    <property type="match status" value="1"/>
</dbReference>
<feature type="non-terminal residue" evidence="3">
    <location>
        <position position="164"/>
    </location>
</feature>
<protein>
    <recommendedName>
        <fullName evidence="1">acetate--CoA ligase</fullName>
        <ecNumber evidence="1">6.2.1.1</ecNumber>
    </recommendedName>
</protein>
<dbReference type="PANTHER" id="PTHR24095">
    <property type="entry name" value="ACETYL-COENZYME A SYNTHETASE"/>
    <property type="match status" value="1"/>
</dbReference>
<dbReference type="Gene3D" id="3.40.50.12780">
    <property type="entry name" value="N-terminal domain of ligase-like"/>
    <property type="match status" value="1"/>
</dbReference>
<proteinExistence type="predicted"/>
<feature type="domain" description="AMP-binding enzyme C-terminal" evidence="2">
    <location>
        <begin position="124"/>
        <end position="161"/>
    </location>
</feature>
<sequence>MDTYWQTETGGFVIAPSAGLGLPPLKPGSGTFPLPGIDPVILDGNGKEVQAGEKGYFVLRKPWPGMFLTLNNDPERFRSSYFEKYNGMYYAGDYAIRDGDGYFWLLGRADEVLNVSGHRLGTIEIENALVSSNEIAEAAVFGRHDSVRGEAIVAFVVIKDGFST</sequence>
<accession>T0ZLA9</accession>
<evidence type="ECO:0000259" key="2">
    <source>
        <dbReference type="Pfam" id="PF13193"/>
    </source>
</evidence>
<evidence type="ECO:0000256" key="1">
    <source>
        <dbReference type="ARBA" id="ARBA00013275"/>
    </source>
</evidence>
<dbReference type="AlphaFoldDB" id="T0ZLA9"/>
<comment type="caution">
    <text evidence="3">The sequence shown here is derived from an EMBL/GenBank/DDBJ whole genome shotgun (WGS) entry which is preliminary data.</text>
</comment>
<reference evidence="3" key="2">
    <citation type="journal article" date="2014" name="ISME J.">
        <title>Microbial stratification in low pH oxic and suboxic macroscopic growths along an acid mine drainage.</title>
        <authorList>
            <person name="Mendez-Garcia C."/>
            <person name="Mesa V."/>
            <person name="Sprenger R.R."/>
            <person name="Richter M."/>
            <person name="Diez M.S."/>
            <person name="Solano J."/>
            <person name="Bargiela R."/>
            <person name="Golyshina O.V."/>
            <person name="Manteca A."/>
            <person name="Ramos J.L."/>
            <person name="Gallego J.R."/>
            <person name="Llorente I."/>
            <person name="Martins Dos Santos V.A."/>
            <person name="Jensen O.N."/>
            <person name="Pelaez A.I."/>
            <person name="Sanchez J."/>
            <person name="Ferrer M."/>
        </authorList>
    </citation>
    <scope>NUCLEOTIDE SEQUENCE</scope>
</reference>
<gene>
    <name evidence="3" type="ORF">B1B_11797</name>
</gene>
<reference evidence="3" key="1">
    <citation type="submission" date="2013-08" db="EMBL/GenBank/DDBJ databases">
        <authorList>
            <person name="Mendez C."/>
            <person name="Richter M."/>
            <person name="Ferrer M."/>
            <person name="Sanchez J."/>
        </authorList>
    </citation>
    <scope>NUCLEOTIDE SEQUENCE</scope>
</reference>
<dbReference type="Gene3D" id="3.30.300.30">
    <property type="match status" value="1"/>
</dbReference>